<proteinExistence type="predicted"/>
<evidence type="ECO:0000313" key="2">
    <source>
        <dbReference type="Proteomes" id="UP000886998"/>
    </source>
</evidence>
<reference evidence="1" key="1">
    <citation type="submission" date="2020-08" db="EMBL/GenBank/DDBJ databases">
        <title>Multicomponent nature underlies the extraordinary mechanical properties of spider dragline silk.</title>
        <authorList>
            <person name="Kono N."/>
            <person name="Nakamura H."/>
            <person name="Mori M."/>
            <person name="Yoshida Y."/>
            <person name="Ohtoshi R."/>
            <person name="Malay A.D."/>
            <person name="Moran D.A.P."/>
            <person name="Tomita M."/>
            <person name="Numata K."/>
            <person name="Arakawa K."/>
        </authorList>
    </citation>
    <scope>NUCLEOTIDE SEQUENCE</scope>
</reference>
<name>A0A8X6YND1_9ARAC</name>
<accession>A0A8X6YND1</accession>
<dbReference type="AlphaFoldDB" id="A0A8X6YND1"/>
<dbReference type="Proteomes" id="UP000886998">
    <property type="component" value="Unassembled WGS sequence"/>
</dbReference>
<keyword evidence="2" id="KW-1185">Reference proteome</keyword>
<dbReference type="EMBL" id="BMAV01021124">
    <property type="protein sequence ID" value="GFY75072.1"/>
    <property type="molecule type" value="Genomic_DNA"/>
</dbReference>
<gene>
    <name evidence="1" type="ORF">TNIN_258861</name>
</gene>
<evidence type="ECO:0000313" key="1">
    <source>
        <dbReference type="EMBL" id="GFY75072.1"/>
    </source>
</evidence>
<comment type="caution">
    <text evidence="1">The sequence shown here is derived from an EMBL/GenBank/DDBJ whole genome shotgun (WGS) entry which is preliminary data.</text>
</comment>
<organism evidence="1 2">
    <name type="scientific">Trichonephila inaurata madagascariensis</name>
    <dbReference type="NCBI Taxonomy" id="2747483"/>
    <lineage>
        <taxon>Eukaryota</taxon>
        <taxon>Metazoa</taxon>
        <taxon>Ecdysozoa</taxon>
        <taxon>Arthropoda</taxon>
        <taxon>Chelicerata</taxon>
        <taxon>Arachnida</taxon>
        <taxon>Araneae</taxon>
        <taxon>Araneomorphae</taxon>
        <taxon>Entelegynae</taxon>
        <taxon>Araneoidea</taxon>
        <taxon>Nephilidae</taxon>
        <taxon>Trichonephila</taxon>
        <taxon>Trichonephila inaurata</taxon>
    </lineage>
</organism>
<sequence length="74" mass="8094">MDRRLLARVQSDRSILHRAITFELSSVHAVPTMLGFCVGVAHYAISCGRCVSRCHLPSLTPVASIVCFHSLADL</sequence>
<protein>
    <submittedName>
        <fullName evidence="1">Uncharacterized protein</fullName>
    </submittedName>
</protein>